<organism evidence="3">
    <name type="scientific">Brachypodium distachyon</name>
    <name type="common">Purple false brome</name>
    <name type="synonym">Trachynia distachya</name>
    <dbReference type="NCBI Taxonomy" id="15368"/>
    <lineage>
        <taxon>Eukaryota</taxon>
        <taxon>Viridiplantae</taxon>
        <taxon>Streptophyta</taxon>
        <taxon>Embryophyta</taxon>
        <taxon>Tracheophyta</taxon>
        <taxon>Spermatophyta</taxon>
        <taxon>Magnoliopsida</taxon>
        <taxon>Liliopsida</taxon>
        <taxon>Poales</taxon>
        <taxon>Poaceae</taxon>
        <taxon>BOP clade</taxon>
        <taxon>Pooideae</taxon>
        <taxon>Stipodae</taxon>
        <taxon>Brachypodieae</taxon>
        <taxon>Brachypodium</taxon>
    </lineage>
</organism>
<accession>A0A0Q3J6U5</accession>
<sequence length="519" mass="56701">MTPRRRRRSWCGDWEMDAWVGLHDAGHRGHTDGHPCAGNLLHCCATAGVSGLQLTAFHVSARRLTAGGQVSALRLTVFHVGRGENGGEFNSQLDGGECPRAVRGIARHQIVCMDVASIDIEFRVSVARTSSAWPRPSDRLAPAECVCSCARAAHRRARRVPPEQAPRPSAPPTHTHTRTFASATRDYPRASAAPSREEALPCPPRTCSCASVSPARRSWRRCPSTSWRHKIVARDGLFGRQTTTPWEWTRRPRSSIRSGVRLARNSKNILCTSHFESYPKQIVLLTSDELPLEILQKFMASGRQASSYLTFGIVEQAGARRVIEEVVEHLEVAAEEAAAEDDGEEDEPVGGGEDPGLGGEACGGSGWGSGRGCGRGAAARRSAGWPLPRRRRTNYTIAILVGAQNTFGFNLHRSRSETMAWTRTTLQLGAIDPPPGYTYFSHHSDKAIALGGGFVGWATSGAAPPRDEERKEIELGSAFCFSVLLFLFVFGMHRVRTRTEAILLPLTIEQGSVTPFIIR</sequence>
<dbReference type="AlphaFoldDB" id="A0A0Q3J6U5"/>
<dbReference type="EMBL" id="CM000881">
    <property type="protein sequence ID" value="KQK08316.2"/>
    <property type="molecule type" value="Genomic_DNA"/>
</dbReference>
<dbReference type="EnsemblPlants" id="KQK08316">
    <property type="protein sequence ID" value="KQK08316"/>
    <property type="gene ID" value="BRADI_2g41473v3"/>
</dbReference>
<feature type="region of interest" description="Disordered" evidence="1">
    <location>
        <begin position="335"/>
        <end position="364"/>
    </location>
</feature>
<reference evidence="4" key="3">
    <citation type="submission" date="2018-08" db="UniProtKB">
        <authorList>
            <consortium name="EnsemblPlants"/>
        </authorList>
    </citation>
    <scope>IDENTIFICATION</scope>
    <source>
        <strain evidence="4">cv. Bd21</strain>
    </source>
</reference>
<reference evidence="3 4" key="1">
    <citation type="journal article" date="2010" name="Nature">
        <title>Genome sequencing and analysis of the model grass Brachypodium distachyon.</title>
        <authorList>
            <consortium name="International Brachypodium Initiative"/>
        </authorList>
    </citation>
    <scope>NUCLEOTIDE SEQUENCE [LARGE SCALE GENOMIC DNA]</scope>
    <source>
        <strain evidence="3">Bd21</strain>
        <strain evidence="4">cv. Bd21</strain>
    </source>
</reference>
<gene>
    <name evidence="4" type="primary">LOC112271172</name>
    <name evidence="3" type="ORF">BRADI_2g41473v3</name>
</gene>
<evidence type="ECO:0000313" key="4">
    <source>
        <dbReference type="EnsemblPlants" id="KQK08316"/>
    </source>
</evidence>
<keyword evidence="2" id="KW-0472">Membrane</keyword>
<keyword evidence="2" id="KW-0812">Transmembrane</keyword>
<feature type="compositionally biased region" description="Gly residues" evidence="1">
    <location>
        <begin position="349"/>
        <end position="364"/>
    </location>
</feature>
<protein>
    <submittedName>
        <fullName evidence="3 4">Uncharacterized protein</fullName>
    </submittedName>
</protein>
<proteinExistence type="predicted"/>
<evidence type="ECO:0000256" key="1">
    <source>
        <dbReference type="SAM" id="MobiDB-lite"/>
    </source>
</evidence>
<keyword evidence="5" id="KW-1185">Reference proteome</keyword>
<evidence type="ECO:0000313" key="3">
    <source>
        <dbReference type="EMBL" id="KQK08316.2"/>
    </source>
</evidence>
<reference evidence="3" key="2">
    <citation type="submission" date="2017-06" db="EMBL/GenBank/DDBJ databases">
        <title>WGS assembly of Brachypodium distachyon.</title>
        <authorList>
            <consortium name="The International Brachypodium Initiative"/>
            <person name="Lucas S."/>
            <person name="Harmon-Smith M."/>
            <person name="Lail K."/>
            <person name="Tice H."/>
            <person name="Grimwood J."/>
            <person name="Bruce D."/>
            <person name="Barry K."/>
            <person name="Shu S."/>
            <person name="Lindquist E."/>
            <person name="Wang M."/>
            <person name="Pitluck S."/>
            <person name="Vogel J.P."/>
            <person name="Garvin D.F."/>
            <person name="Mockler T.C."/>
            <person name="Schmutz J."/>
            <person name="Rokhsar D."/>
            <person name="Bevan M.W."/>
        </authorList>
    </citation>
    <scope>NUCLEOTIDE SEQUENCE</scope>
    <source>
        <strain evidence="3">Bd21</strain>
    </source>
</reference>
<evidence type="ECO:0000256" key="2">
    <source>
        <dbReference type="SAM" id="Phobius"/>
    </source>
</evidence>
<dbReference type="Proteomes" id="UP000008810">
    <property type="component" value="Chromosome 2"/>
</dbReference>
<name>A0A0Q3J6U5_BRADI</name>
<feature type="region of interest" description="Disordered" evidence="1">
    <location>
        <begin position="157"/>
        <end position="197"/>
    </location>
</feature>
<feature type="compositionally biased region" description="Acidic residues" evidence="1">
    <location>
        <begin position="335"/>
        <end position="348"/>
    </location>
</feature>
<dbReference type="Gramene" id="KQK08316">
    <property type="protein sequence ID" value="KQK08316"/>
    <property type="gene ID" value="BRADI_2g41473v3"/>
</dbReference>
<dbReference type="RefSeq" id="XP_024316018.1">
    <property type="nucleotide sequence ID" value="XM_024460250.1"/>
</dbReference>
<feature type="transmembrane region" description="Helical" evidence="2">
    <location>
        <begin position="475"/>
        <end position="495"/>
    </location>
</feature>
<dbReference type="GeneID" id="112271172"/>
<keyword evidence="2" id="KW-1133">Transmembrane helix</keyword>
<evidence type="ECO:0000313" key="5">
    <source>
        <dbReference type="Proteomes" id="UP000008810"/>
    </source>
</evidence>